<dbReference type="GO" id="GO:0017000">
    <property type="term" value="P:antibiotic biosynthetic process"/>
    <property type="evidence" value="ECO:0007669"/>
    <property type="project" value="UniProtKB-ARBA"/>
</dbReference>
<dbReference type="SUPFAM" id="SSF53756">
    <property type="entry name" value="UDP-Glycosyltransferase/glycogen phosphorylase"/>
    <property type="match status" value="1"/>
</dbReference>
<dbReference type="SMR" id="A0A1H7TRV1"/>
<dbReference type="Gene3D" id="3.40.50.2000">
    <property type="entry name" value="Glycogen Phosphorylase B"/>
    <property type="match status" value="2"/>
</dbReference>
<gene>
    <name evidence="2" type="ORF">SAMN05414137_114150</name>
</gene>
<dbReference type="STRING" id="235985.SAMN05414137_114150"/>
<keyword evidence="3" id="KW-1185">Reference proteome</keyword>
<name>A0A1H7TRV1_STRJI</name>
<reference evidence="3" key="1">
    <citation type="submission" date="2016-10" db="EMBL/GenBank/DDBJ databases">
        <authorList>
            <person name="Varghese N."/>
        </authorList>
    </citation>
    <scope>NUCLEOTIDE SEQUENCE [LARGE SCALE GENOMIC DNA]</scope>
    <source>
        <strain evidence="3">DSM 45096 / BCRC 16803 / CGMCC 4.1857 / CIP 109030 / JCM 12277 / KCTC 19219 / NBRC 100920 / 33214</strain>
    </source>
</reference>
<dbReference type="PANTHER" id="PTHR48050:SF13">
    <property type="entry name" value="STEROL 3-BETA-GLUCOSYLTRANSFERASE UGT80A2"/>
    <property type="match status" value="1"/>
</dbReference>
<dbReference type="eggNOG" id="COG1819">
    <property type="taxonomic scope" value="Bacteria"/>
</dbReference>
<evidence type="ECO:0000313" key="2">
    <source>
        <dbReference type="EMBL" id="SEL87136.1"/>
    </source>
</evidence>
<dbReference type="InterPro" id="IPR050426">
    <property type="entry name" value="Glycosyltransferase_28"/>
</dbReference>
<dbReference type="EMBL" id="FOAZ01000014">
    <property type="protein sequence ID" value="SEL87136.1"/>
    <property type="molecule type" value="Genomic_DNA"/>
</dbReference>
<organism evidence="2 3">
    <name type="scientific">Streptacidiphilus jiangxiensis</name>
    <dbReference type="NCBI Taxonomy" id="235985"/>
    <lineage>
        <taxon>Bacteria</taxon>
        <taxon>Bacillati</taxon>
        <taxon>Actinomycetota</taxon>
        <taxon>Actinomycetes</taxon>
        <taxon>Kitasatosporales</taxon>
        <taxon>Streptomycetaceae</taxon>
        <taxon>Streptacidiphilus</taxon>
    </lineage>
</organism>
<dbReference type="AlphaFoldDB" id="A0A1H7TRV1"/>
<dbReference type="InterPro" id="IPR002213">
    <property type="entry name" value="UDP_glucos_trans"/>
</dbReference>
<dbReference type="CDD" id="cd03784">
    <property type="entry name" value="GT1_Gtf-like"/>
    <property type="match status" value="1"/>
</dbReference>
<evidence type="ECO:0000313" key="3">
    <source>
        <dbReference type="Proteomes" id="UP000183015"/>
    </source>
</evidence>
<dbReference type="Proteomes" id="UP000183015">
    <property type="component" value="Unassembled WGS sequence"/>
</dbReference>
<dbReference type="PANTHER" id="PTHR48050">
    <property type="entry name" value="STEROL 3-BETA-GLUCOSYLTRANSFERASE"/>
    <property type="match status" value="1"/>
</dbReference>
<keyword evidence="1 2" id="KW-0808">Transferase</keyword>
<dbReference type="OrthoDB" id="764352at2"/>
<dbReference type="GO" id="GO:0008194">
    <property type="term" value="F:UDP-glycosyltransferase activity"/>
    <property type="evidence" value="ECO:0007669"/>
    <property type="project" value="InterPro"/>
</dbReference>
<accession>A0A1H7TRV1</accession>
<proteinExistence type="predicted"/>
<sequence length="441" mass="49291">MTVRPLTILFMPESAYGPTNQCIGVGDILRRRGHRVVFAAEASWQGRLTALGFEEDLVDLAPPAEESDAETQQDAGQFWKDFIRETAPEFRKPTVDQLATFMQPTWQALIDGARYCEPQLKAIIGRTRPDVIIEDNVIAFPALLTAGVPFVRIVSCNPLEVSGPDVAPPYSGLPCDDRSEWGSFRHEYDRTHRAMWEEFNAWVVEQGAPPLPDLEFIHESRHANLYVFPEETDYTEARPLGPTWHRIDSSVRETDAVYEIPASVADRPEGSALIYLSLGSLGSADVELMKRLVDALGRTSHRYIVSKGPQHAEYELADNMVGAEFLPQTTLIPQVDAVITHGGNNTTTECLHFGKPMIVLPLFWDQHDNAQRMDETGFGVRLRTYDFTDEEMDAALAHVLDPKVRERAVKVGEAVRDRDGLRRAADVIEQVGRTHVEASGS</sequence>
<protein>
    <submittedName>
        <fullName evidence="2">Glycosyltransferase, MGT family</fullName>
    </submittedName>
</protein>
<dbReference type="Pfam" id="PF00201">
    <property type="entry name" value="UDPGT"/>
    <property type="match status" value="1"/>
</dbReference>
<evidence type="ECO:0000256" key="1">
    <source>
        <dbReference type="ARBA" id="ARBA00022679"/>
    </source>
</evidence>
<dbReference type="RefSeq" id="WP_042454860.1">
    <property type="nucleotide sequence ID" value="NZ_BBPN01000035.1"/>
</dbReference>